<sequence>MQSKIENLLNVLGAIEKVDYIKAKQYLTNGEPQELVKEAVRLADEVLITSEGKPNYESISYLKEHGFNVFAGEKDSFGWLTGCIRTSKGIIVFG</sequence>
<evidence type="ECO:0000313" key="1">
    <source>
        <dbReference type="EMBL" id="RII34326.1"/>
    </source>
</evidence>
<accession>A0A399IU23</accession>
<reference evidence="1 2" key="1">
    <citation type="submission" date="2018-08" db="EMBL/GenBank/DDBJ databases">
        <title>Genome of Clostridium chromiireducens C1, DSM12136.</title>
        <authorList>
            <person name="Xing M."/>
            <person name="Wei Y."/>
            <person name="Ang E.L."/>
            <person name="Zhao H."/>
            <person name="Zhang Y."/>
        </authorList>
    </citation>
    <scope>NUCLEOTIDE SEQUENCE [LARGE SCALE GENOMIC DNA]</scope>
    <source>
        <strain evidence="1 2">C1</strain>
    </source>
</reference>
<dbReference type="Proteomes" id="UP000265930">
    <property type="component" value="Unassembled WGS sequence"/>
</dbReference>
<name>A0A399IU23_9CLOT</name>
<comment type="caution">
    <text evidence="1">The sequence shown here is derived from an EMBL/GenBank/DDBJ whole genome shotgun (WGS) entry which is preliminary data.</text>
</comment>
<dbReference type="RefSeq" id="WP_119367093.1">
    <property type="nucleotide sequence ID" value="NZ_QXDJ01000003.1"/>
</dbReference>
<proteinExistence type="predicted"/>
<dbReference type="AlphaFoldDB" id="A0A399IU23"/>
<gene>
    <name evidence="1" type="ORF">D2A34_14370</name>
</gene>
<organism evidence="1 2">
    <name type="scientific">Clostridium chromiireducens</name>
    <dbReference type="NCBI Taxonomy" id="225345"/>
    <lineage>
        <taxon>Bacteria</taxon>
        <taxon>Bacillati</taxon>
        <taxon>Bacillota</taxon>
        <taxon>Clostridia</taxon>
        <taxon>Eubacteriales</taxon>
        <taxon>Clostridiaceae</taxon>
        <taxon>Clostridium</taxon>
    </lineage>
</organism>
<dbReference type="EMBL" id="QXDJ01000003">
    <property type="protein sequence ID" value="RII34326.1"/>
    <property type="molecule type" value="Genomic_DNA"/>
</dbReference>
<evidence type="ECO:0000313" key="2">
    <source>
        <dbReference type="Proteomes" id="UP000265930"/>
    </source>
</evidence>
<protein>
    <submittedName>
        <fullName evidence="1">Uncharacterized protein</fullName>
    </submittedName>
</protein>